<sequence>MRALNLLANELGLLEEALRRTGTLSALGVRLSNSLRRDLEAYFRKLQFQIEAIHLEDLAESLVVDPLNLDAAAAAAEREVSSGVEPLILENSNLLFSILFGNLRRAFLEGRTQTDQKLLLAEVDSSVLEGDIRAATWAVQRGSSLVRGIDETTRNRLASVVGGGIRDRVGVRGLARRIRTDFPKMNRARAKMISLTETNHALSQGALERMMERGAKFKTVVLSPAPCPICIANKNQGGIPVDRAFNSGHLRSPFHPNCLCTIVPARNLGKPKVASSVSKPVKVKPAVPPPPAPTPAEIRPPVLELLVSAPGIPGVSEKFKRGVALLPERFADISSEARATLARTIKKDFELQNLKRSVDIWSREGTEGIRASAENLIKRGVQINLGGSPAESLILGIRAAPTVQRTTYRGLSLFEGEEAIKLLKVQVGSKMQLGPQSFSYNRNIAEEFAGISPSTALEGDESVMFELVGASKGINASSLVGGNFAREVEFITDGIFKVISREVRTIKKVKVNWFRIQQEGVF</sequence>
<evidence type="ECO:0000313" key="1">
    <source>
        <dbReference type="EMBL" id="KKN50686.1"/>
    </source>
</evidence>
<dbReference type="AlphaFoldDB" id="A0A0F9TNK5"/>
<dbReference type="EMBL" id="LAZR01001100">
    <property type="protein sequence ID" value="KKN50686.1"/>
    <property type="molecule type" value="Genomic_DNA"/>
</dbReference>
<evidence type="ECO:0008006" key="2">
    <source>
        <dbReference type="Google" id="ProtNLM"/>
    </source>
</evidence>
<comment type="caution">
    <text evidence="1">The sequence shown here is derived from an EMBL/GenBank/DDBJ whole genome shotgun (WGS) entry which is preliminary data.</text>
</comment>
<organism evidence="1">
    <name type="scientific">marine sediment metagenome</name>
    <dbReference type="NCBI Taxonomy" id="412755"/>
    <lineage>
        <taxon>unclassified sequences</taxon>
        <taxon>metagenomes</taxon>
        <taxon>ecological metagenomes</taxon>
    </lineage>
</organism>
<accession>A0A0F9TNK5</accession>
<protein>
    <recommendedName>
        <fullName evidence="2">Phage head morphogenesis domain-containing protein</fullName>
    </recommendedName>
</protein>
<name>A0A0F9TNK5_9ZZZZ</name>
<reference evidence="1" key="1">
    <citation type="journal article" date="2015" name="Nature">
        <title>Complex archaea that bridge the gap between prokaryotes and eukaryotes.</title>
        <authorList>
            <person name="Spang A."/>
            <person name="Saw J.H."/>
            <person name="Jorgensen S.L."/>
            <person name="Zaremba-Niedzwiedzka K."/>
            <person name="Martijn J."/>
            <person name="Lind A.E."/>
            <person name="van Eijk R."/>
            <person name="Schleper C."/>
            <person name="Guy L."/>
            <person name="Ettema T.J."/>
        </authorList>
    </citation>
    <scope>NUCLEOTIDE SEQUENCE</scope>
</reference>
<gene>
    <name evidence="1" type="ORF">LCGC14_0630350</name>
</gene>
<proteinExistence type="predicted"/>